<dbReference type="InterPro" id="IPR006680">
    <property type="entry name" value="Amidohydro-rel"/>
</dbReference>
<dbReference type="InterPro" id="IPR032466">
    <property type="entry name" value="Metal_Hydrolase"/>
</dbReference>
<dbReference type="SUPFAM" id="SSF51338">
    <property type="entry name" value="Composite domain of metallo-dependent hydrolases"/>
    <property type="match status" value="1"/>
</dbReference>
<reference evidence="6" key="1">
    <citation type="submission" date="2016-10" db="EMBL/GenBank/DDBJ databases">
        <authorList>
            <person name="Varghese N."/>
            <person name="Submissions S."/>
        </authorList>
    </citation>
    <scope>NUCLEOTIDE SEQUENCE [LARGE SCALE GENOMIC DNA]</scope>
    <source>
        <strain evidence="6">CGMCC 1.12402</strain>
    </source>
</reference>
<keyword evidence="3" id="KW-0732">Signal</keyword>
<sequence>MKLNKIRFQLAVLLVLCMSHVVAFAQSDPSGESAVTSTYALTNATVVTAPGSQLTNATVVVKNGLIMGVGSNVSIPADAQVIDASGLYVYAAFIDGMSNTGAERPDNPERPRDLFTPDPPNDYAGITPERSVVDQLSIESSAIAQMREAGFGISNAAPYGRMLPGSTSLIILKDADHVDELVLEKDNALYAQWVGAPGAYPGNILGMMAKWRNLYTNAVNDKSHADMFAENPSGLPRPTNDRVSMAFYPVLTKDKSVMFDVDGMLEVRRAMRLQRDLGFKLIVAGVEQSWTLIDELKSTNTPIFLSLDLPKEPKNAKEGDDISEEVEALEARRMEFYNLHVGQAAELEKAGIKFGFSAKGIRGGDLKKNLTTMIEHGLSEDAALAALTTNAADILGISQIAGTVQTGKVANLMVTSAPYFTKDSQVRYMFVDGEKYEYEKKEAKKGGNSSADASGDALAGTWNYSFESPQGVSEGTFVFSKIDGGYTGVMTFNDGQPDSDLRDVSFRNGELSFNLEFDAGGQSIVLNVTGAVTGSTFDGTITVDQFDFSTPISATKDGK</sequence>
<dbReference type="STRING" id="1267423.SAMN05216290_3974"/>
<name>A0A1I0RQQ7_9BACT</name>
<dbReference type="RefSeq" id="WP_121505205.1">
    <property type="nucleotide sequence ID" value="NZ_FOIR01000006.1"/>
</dbReference>
<dbReference type="Pfam" id="PF01979">
    <property type="entry name" value="Amidohydro_1"/>
    <property type="match status" value="1"/>
</dbReference>
<dbReference type="PANTHER" id="PTHR11647">
    <property type="entry name" value="HYDRANTOINASE/DIHYDROPYRIMIDINASE FAMILY MEMBER"/>
    <property type="match status" value="1"/>
</dbReference>
<dbReference type="SUPFAM" id="SSF51556">
    <property type="entry name" value="Metallo-dependent hydrolases"/>
    <property type="match status" value="1"/>
</dbReference>
<dbReference type="EMBL" id="FOIR01000006">
    <property type="protein sequence ID" value="SEW43701.1"/>
    <property type="molecule type" value="Genomic_DNA"/>
</dbReference>
<feature type="region of interest" description="Disordered" evidence="2">
    <location>
        <begin position="100"/>
        <end position="125"/>
    </location>
</feature>
<dbReference type="AlphaFoldDB" id="A0A1I0RQQ7"/>
<dbReference type="PANTHER" id="PTHR11647:SF1">
    <property type="entry name" value="COLLAPSIN RESPONSE MEDIATOR PROTEIN"/>
    <property type="match status" value="1"/>
</dbReference>
<feature type="signal peptide" evidence="3">
    <location>
        <begin position="1"/>
        <end position="25"/>
    </location>
</feature>
<dbReference type="GeneID" id="99988639"/>
<evidence type="ECO:0000256" key="1">
    <source>
        <dbReference type="ARBA" id="ARBA00001947"/>
    </source>
</evidence>
<dbReference type="GO" id="GO:0016810">
    <property type="term" value="F:hydrolase activity, acting on carbon-nitrogen (but not peptide) bonds"/>
    <property type="evidence" value="ECO:0007669"/>
    <property type="project" value="InterPro"/>
</dbReference>
<evidence type="ECO:0000313" key="6">
    <source>
        <dbReference type="Proteomes" id="UP000199437"/>
    </source>
</evidence>
<evidence type="ECO:0000259" key="4">
    <source>
        <dbReference type="Pfam" id="PF01979"/>
    </source>
</evidence>
<evidence type="ECO:0000313" key="5">
    <source>
        <dbReference type="EMBL" id="SEW43701.1"/>
    </source>
</evidence>
<feature type="compositionally biased region" description="Basic and acidic residues" evidence="2">
    <location>
        <begin position="103"/>
        <end position="115"/>
    </location>
</feature>
<dbReference type="Proteomes" id="UP000199437">
    <property type="component" value="Unassembled WGS sequence"/>
</dbReference>
<dbReference type="InterPro" id="IPR050378">
    <property type="entry name" value="Metallo-dep_Hydrolases_sf"/>
</dbReference>
<comment type="cofactor">
    <cofactor evidence="1">
        <name>Zn(2+)</name>
        <dbReference type="ChEBI" id="CHEBI:29105"/>
    </cofactor>
</comment>
<keyword evidence="6" id="KW-1185">Reference proteome</keyword>
<dbReference type="InterPro" id="IPR011059">
    <property type="entry name" value="Metal-dep_hydrolase_composite"/>
</dbReference>
<evidence type="ECO:0000256" key="3">
    <source>
        <dbReference type="SAM" id="SignalP"/>
    </source>
</evidence>
<protein>
    <submittedName>
        <fullName evidence="5">Imidazolonepropionase</fullName>
    </submittedName>
</protein>
<feature type="domain" description="Amidohydrolase-related" evidence="4">
    <location>
        <begin position="344"/>
        <end position="434"/>
    </location>
</feature>
<evidence type="ECO:0000256" key="2">
    <source>
        <dbReference type="SAM" id="MobiDB-lite"/>
    </source>
</evidence>
<dbReference type="Gene3D" id="3.20.20.140">
    <property type="entry name" value="Metal-dependent hydrolases"/>
    <property type="match status" value="1"/>
</dbReference>
<proteinExistence type="predicted"/>
<accession>A0A1I0RQQ7</accession>
<gene>
    <name evidence="5" type="ORF">SAMN05216290_3974</name>
</gene>
<dbReference type="Gene3D" id="2.30.40.10">
    <property type="entry name" value="Urease, subunit C, domain 1"/>
    <property type="match status" value="1"/>
</dbReference>
<dbReference type="OrthoDB" id="1393708at2"/>
<organism evidence="5 6">
    <name type="scientific">Roseivirga pacifica</name>
    <dbReference type="NCBI Taxonomy" id="1267423"/>
    <lineage>
        <taxon>Bacteria</taxon>
        <taxon>Pseudomonadati</taxon>
        <taxon>Bacteroidota</taxon>
        <taxon>Cytophagia</taxon>
        <taxon>Cytophagales</taxon>
        <taxon>Roseivirgaceae</taxon>
        <taxon>Roseivirga</taxon>
    </lineage>
</organism>
<feature type="chain" id="PRO_5011503660" evidence="3">
    <location>
        <begin position="26"/>
        <end position="559"/>
    </location>
</feature>